<dbReference type="Proteomes" id="UP000751190">
    <property type="component" value="Unassembled WGS sequence"/>
</dbReference>
<evidence type="ECO:0000256" key="2">
    <source>
        <dbReference type="SAM" id="MobiDB-lite"/>
    </source>
</evidence>
<evidence type="ECO:0000313" key="5">
    <source>
        <dbReference type="Proteomes" id="UP000751190"/>
    </source>
</evidence>
<proteinExistence type="predicted"/>
<protein>
    <submittedName>
        <fullName evidence="4">Uncharacterized protein</fullName>
    </submittedName>
</protein>
<dbReference type="AlphaFoldDB" id="A0A8J6C6L6"/>
<dbReference type="EMBL" id="JAGTXO010000022">
    <property type="protein sequence ID" value="KAG8462039.1"/>
    <property type="molecule type" value="Genomic_DNA"/>
</dbReference>
<sequence>MVHPMMGAAFLGGSFAGMASRHVGALNVISLTTGTLTGIWLAQNHPQSVPNLKDELRRFAAAVGEAEDEAPPQAHWTRGAMPLDETVLTSPVKEAVAEYRERRKGLERADRTVRELVVQGEDTRARLTVALAQLEEEKKVAQTACHAAHERVVARMDELKLERRAKGADRERLDYFLETLRELRDLEVREGESVKRPRRAASLPPRTCSHYIP</sequence>
<comment type="caution">
    <text evidence="4">The sequence shown here is derived from an EMBL/GenBank/DDBJ whole genome shotgun (WGS) entry which is preliminary data.</text>
</comment>
<evidence type="ECO:0000313" key="4">
    <source>
        <dbReference type="EMBL" id="KAG8462039.1"/>
    </source>
</evidence>
<reference evidence="4" key="1">
    <citation type="submission" date="2021-05" db="EMBL/GenBank/DDBJ databases">
        <title>The genome of the haptophyte Pavlova lutheri (Diacronema luteri, Pavlovales) - a model for lipid biosynthesis in eukaryotic algae.</title>
        <authorList>
            <person name="Hulatt C.J."/>
            <person name="Posewitz M.C."/>
        </authorList>
    </citation>
    <scope>NUCLEOTIDE SEQUENCE</scope>
    <source>
        <strain evidence="4">NIVA-4/92</strain>
    </source>
</reference>
<organism evidence="4 5">
    <name type="scientific">Diacronema lutheri</name>
    <name type="common">Unicellular marine alga</name>
    <name type="synonym">Monochrysis lutheri</name>
    <dbReference type="NCBI Taxonomy" id="2081491"/>
    <lineage>
        <taxon>Eukaryota</taxon>
        <taxon>Haptista</taxon>
        <taxon>Haptophyta</taxon>
        <taxon>Pavlovophyceae</taxon>
        <taxon>Pavlovales</taxon>
        <taxon>Pavlovaceae</taxon>
        <taxon>Diacronema</taxon>
    </lineage>
</organism>
<gene>
    <name evidence="3" type="ORF">KFE25_009826</name>
    <name evidence="4" type="ORF">KFE25_011489</name>
</gene>
<keyword evidence="5" id="KW-1185">Reference proteome</keyword>
<keyword evidence="1" id="KW-0175">Coiled coil</keyword>
<feature type="coiled-coil region" evidence="1">
    <location>
        <begin position="117"/>
        <end position="151"/>
    </location>
</feature>
<name>A0A8J6C6L6_DIALT</name>
<evidence type="ECO:0000256" key="1">
    <source>
        <dbReference type="SAM" id="Coils"/>
    </source>
</evidence>
<dbReference type="EMBL" id="JAGTXO010000077">
    <property type="protein sequence ID" value="KAG8457247.1"/>
    <property type="molecule type" value="Genomic_DNA"/>
</dbReference>
<evidence type="ECO:0000313" key="3">
    <source>
        <dbReference type="EMBL" id="KAG8457247.1"/>
    </source>
</evidence>
<accession>A0A8J6C6L6</accession>
<dbReference type="OrthoDB" id="10523088at2759"/>
<feature type="region of interest" description="Disordered" evidence="2">
    <location>
        <begin position="193"/>
        <end position="213"/>
    </location>
</feature>